<dbReference type="InterPro" id="IPR006130">
    <property type="entry name" value="Asp/Orn_carbamoylTrfase"/>
</dbReference>
<feature type="binding site" evidence="7">
    <location>
        <position position="268"/>
    </location>
    <ligand>
        <name>carbamoyl phosphate</name>
        <dbReference type="ChEBI" id="CHEBI:58228"/>
    </ligand>
</feature>
<dbReference type="RefSeq" id="WP_369018971.1">
    <property type="nucleotide sequence ID" value="NZ_CP121689.1"/>
</dbReference>
<evidence type="ECO:0000256" key="7">
    <source>
        <dbReference type="HAMAP-Rule" id="MF_00001"/>
    </source>
</evidence>
<dbReference type="NCBIfam" id="NF002032">
    <property type="entry name" value="PRK00856.1"/>
    <property type="match status" value="1"/>
</dbReference>
<dbReference type="Proteomes" id="UP001461341">
    <property type="component" value="Chromosome"/>
</dbReference>
<dbReference type="PRINTS" id="PR00100">
    <property type="entry name" value="AOTCASE"/>
</dbReference>
<comment type="catalytic activity">
    <reaction evidence="6 7">
        <text>carbamoyl phosphate + L-aspartate = N-carbamoyl-L-aspartate + phosphate + H(+)</text>
        <dbReference type="Rhea" id="RHEA:20013"/>
        <dbReference type="ChEBI" id="CHEBI:15378"/>
        <dbReference type="ChEBI" id="CHEBI:29991"/>
        <dbReference type="ChEBI" id="CHEBI:32814"/>
        <dbReference type="ChEBI" id="CHEBI:43474"/>
        <dbReference type="ChEBI" id="CHEBI:58228"/>
        <dbReference type="EC" id="2.1.3.2"/>
    </reaction>
</comment>
<accession>A0ABZ2YDB4</accession>
<evidence type="ECO:0000259" key="9">
    <source>
        <dbReference type="Pfam" id="PF02729"/>
    </source>
</evidence>
<dbReference type="InterPro" id="IPR006131">
    <property type="entry name" value="Asp_carbamoyltransf_Asp/Orn-bd"/>
</dbReference>
<feature type="binding site" evidence="7">
    <location>
        <position position="267"/>
    </location>
    <ligand>
        <name>carbamoyl phosphate</name>
        <dbReference type="ChEBI" id="CHEBI:58228"/>
    </ligand>
</feature>
<gene>
    <name evidence="7" type="primary">pyrB</name>
    <name evidence="10" type="ORF">QBE54_03510</name>
</gene>
<evidence type="ECO:0000256" key="1">
    <source>
        <dbReference type="ARBA" id="ARBA00004852"/>
    </source>
</evidence>
<dbReference type="PANTHER" id="PTHR45753:SF6">
    <property type="entry name" value="ASPARTATE CARBAMOYLTRANSFERASE"/>
    <property type="match status" value="1"/>
</dbReference>
<feature type="binding site" evidence="7">
    <location>
        <position position="139"/>
    </location>
    <ligand>
        <name>carbamoyl phosphate</name>
        <dbReference type="ChEBI" id="CHEBI:58228"/>
    </ligand>
</feature>
<feature type="binding site" evidence="7">
    <location>
        <position position="89"/>
    </location>
    <ligand>
        <name>L-aspartate</name>
        <dbReference type="ChEBI" id="CHEBI:29991"/>
    </ligand>
</feature>
<dbReference type="InterPro" id="IPR036901">
    <property type="entry name" value="Asp/Orn_carbamoylTrfase_sf"/>
</dbReference>
<dbReference type="Pfam" id="PF02729">
    <property type="entry name" value="OTCace_N"/>
    <property type="match status" value="1"/>
</dbReference>
<dbReference type="InterPro" id="IPR006132">
    <property type="entry name" value="Asp/Orn_carbamoyltranf_P-bd"/>
</dbReference>
<feature type="binding site" evidence="7">
    <location>
        <position position="226"/>
    </location>
    <ligand>
        <name>L-aspartate</name>
        <dbReference type="ChEBI" id="CHEBI:29991"/>
    </ligand>
</feature>
<keyword evidence="4 7" id="KW-0665">Pyrimidine biosynthesis</keyword>
<dbReference type="PROSITE" id="PS00097">
    <property type="entry name" value="CARBAMOYLTRANSFERASE"/>
    <property type="match status" value="1"/>
</dbReference>
<evidence type="ECO:0000313" key="10">
    <source>
        <dbReference type="EMBL" id="WZL76807.1"/>
    </source>
</evidence>
<feature type="binding site" evidence="7">
    <location>
        <position position="172"/>
    </location>
    <ligand>
        <name>L-aspartate</name>
        <dbReference type="ChEBI" id="CHEBI:29991"/>
    </ligand>
</feature>
<dbReference type="NCBIfam" id="TIGR00670">
    <property type="entry name" value="asp_carb_tr"/>
    <property type="match status" value="1"/>
</dbReference>
<feature type="binding site" evidence="7">
    <location>
        <position position="111"/>
    </location>
    <ligand>
        <name>carbamoyl phosphate</name>
        <dbReference type="ChEBI" id="CHEBI:58228"/>
    </ligand>
</feature>
<evidence type="ECO:0000259" key="8">
    <source>
        <dbReference type="Pfam" id="PF00185"/>
    </source>
</evidence>
<comment type="pathway">
    <text evidence="1 7">Pyrimidine metabolism; UMP biosynthesis via de novo pathway; (S)-dihydroorotate from bicarbonate: step 2/3.</text>
</comment>
<feature type="binding site" evidence="7">
    <location>
        <position position="142"/>
    </location>
    <ligand>
        <name>carbamoyl phosphate</name>
        <dbReference type="ChEBI" id="CHEBI:58228"/>
    </ligand>
</feature>
<dbReference type="Pfam" id="PF00185">
    <property type="entry name" value="OTCace"/>
    <property type="match status" value="1"/>
</dbReference>
<dbReference type="InterPro" id="IPR002082">
    <property type="entry name" value="Asp_carbamoyltransf"/>
</dbReference>
<evidence type="ECO:0000256" key="6">
    <source>
        <dbReference type="ARBA" id="ARBA00048859"/>
    </source>
</evidence>
<name>A0ABZ2YDB4_9BACT</name>
<dbReference type="GO" id="GO:0004070">
    <property type="term" value="F:aspartate carbamoyltransferase activity"/>
    <property type="evidence" value="ECO:0007669"/>
    <property type="project" value="UniProtKB-EC"/>
</dbReference>
<keyword evidence="11" id="KW-1185">Reference proteome</keyword>
<evidence type="ECO:0000256" key="4">
    <source>
        <dbReference type="ARBA" id="ARBA00022975"/>
    </source>
</evidence>
<dbReference type="Gene3D" id="3.40.50.1370">
    <property type="entry name" value="Aspartate/ornithine carbamoyltransferase"/>
    <property type="match status" value="2"/>
</dbReference>
<keyword evidence="3 7" id="KW-0808">Transferase</keyword>
<feature type="domain" description="Aspartate/ornithine carbamoyltransferase carbamoyl-P binding" evidence="9">
    <location>
        <begin position="9"/>
        <end position="151"/>
    </location>
</feature>
<sequence length="309" mass="34602">MNDLKWAHRHLLGISDLSKEEIFYLLEKANDFRNFLEKSPKRLANLKGYFLVNLFFEPSTRTRVSFEIAAKLLGMEVINFSTSLSSVQKGENLRDTVLTLSQMKVDILVVRHRESGLPLYFAGFLPFHIVNAGDGIREHPTQALLDLLTIKRQFGKVSGLRVAIVGDITHSRVARSLCVGLVKLGNSVVVSGPITLVPRSIEEVGAEIVFPVERAVQDVDIVYLLRIQRERQEAGYFPSLKEYSIFYGFDSKVMQLVRKSFVLMHPGPVNRGVEIASELVEAPFSLIQEQVTCGLAVRMAVLDTLIGSD</sequence>
<reference evidence="10 11" key="1">
    <citation type="submission" date="2023-03" db="EMBL/GenBank/DDBJ databases">
        <title>Novel Species.</title>
        <authorList>
            <person name="Ma S."/>
        </authorList>
    </citation>
    <scope>NUCLEOTIDE SEQUENCE [LARGE SCALE GENOMIC DNA]</scope>
    <source>
        <strain evidence="10 11">B11</strain>
    </source>
</reference>
<feature type="binding site" evidence="7">
    <location>
        <position position="62"/>
    </location>
    <ligand>
        <name>carbamoyl phosphate</name>
        <dbReference type="ChEBI" id="CHEBI:58228"/>
    </ligand>
</feature>
<dbReference type="PRINTS" id="PR00101">
    <property type="entry name" value="ATCASE"/>
</dbReference>
<evidence type="ECO:0000256" key="5">
    <source>
        <dbReference type="ARBA" id="ARBA00043884"/>
    </source>
</evidence>
<dbReference type="PANTHER" id="PTHR45753">
    <property type="entry name" value="ORNITHINE CARBAMOYLTRANSFERASE, MITOCHONDRIAL"/>
    <property type="match status" value="1"/>
</dbReference>
<feature type="domain" description="Aspartate/ornithine carbamoyltransferase Asp/Orn-binding" evidence="8">
    <location>
        <begin position="159"/>
        <end position="304"/>
    </location>
</feature>
<evidence type="ECO:0000313" key="11">
    <source>
        <dbReference type="Proteomes" id="UP001461341"/>
    </source>
</evidence>
<comment type="subunit">
    <text evidence="7">Heterododecamer (2C3:3R2) of six catalytic PyrB chains organized as two trimers (C3), and six regulatory PyrI chains organized as three dimers (R2).</text>
</comment>
<feature type="binding site" evidence="7">
    <location>
        <position position="61"/>
    </location>
    <ligand>
        <name>carbamoyl phosphate</name>
        <dbReference type="ChEBI" id="CHEBI:58228"/>
    </ligand>
</feature>
<evidence type="ECO:0000256" key="2">
    <source>
        <dbReference type="ARBA" id="ARBA00008896"/>
    </source>
</evidence>
<evidence type="ECO:0000256" key="3">
    <source>
        <dbReference type="ARBA" id="ARBA00022679"/>
    </source>
</evidence>
<protein>
    <recommendedName>
        <fullName evidence="7">Aspartate carbamoyltransferase</fullName>
        <ecNumber evidence="7">2.1.3.2</ecNumber>
    </recommendedName>
    <alternativeName>
        <fullName evidence="7">Aspartate transcarbamylase</fullName>
        <shortName evidence="7">ATCase</shortName>
    </alternativeName>
</protein>
<dbReference type="SUPFAM" id="SSF53671">
    <property type="entry name" value="Aspartate/ornithine carbamoyltransferase"/>
    <property type="match status" value="1"/>
</dbReference>
<dbReference type="HAMAP" id="MF_00001">
    <property type="entry name" value="Asp_carb_tr"/>
    <property type="match status" value="1"/>
</dbReference>
<dbReference type="EC" id="2.1.3.2" evidence="7"/>
<comment type="similarity">
    <text evidence="2 7">Belongs to the aspartate/ornithine carbamoyltransferase superfamily. ATCase family.</text>
</comment>
<comment type="function">
    <text evidence="5 7">Catalyzes the condensation of carbamoyl phosphate and aspartate to form carbamoyl aspartate and inorganic phosphate, the committed step in the de novo pyrimidine nucleotide biosynthesis pathway.</text>
</comment>
<organism evidence="10 11">
    <name type="scientific">Thermatribacter velox</name>
    <dbReference type="NCBI Taxonomy" id="3039681"/>
    <lineage>
        <taxon>Bacteria</taxon>
        <taxon>Pseudomonadati</taxon>
        <taxon>Atribacterota</taxon>
        <taxon>Atribacteria</taxon>
        <taxon>Atribacterales</taxon>
        <taxon>Thermatribacteraceae</taxon>
        <taxon>Thermatribacter</taxon>
    </lineage>
</organism>
<proteinExistence type="inferred from homology"/>
<dbReference type="EMBL" id="CP121689">
    <property type="protein sequence ID" value="WZL76807.1"/>
    <property type="molecule type" value="Genomic_DNA"/>
</dbReference>